<reference evidence="2" key="1">
    <citation type="submission" date="2022-10" db="EMBL/GenBank/DDBJ databases">
        <title>Determination and structural analysis of whole genome sequence of Sarocladium strictum F4-1.</title>
        <authorList>
            <person name="Hu L."/>
            <person name="Jiang Y."/>
        </authorList>
    </citation>
    <scope>NUCLEOTIDE SEQUENCE</scope>
    <source>
        <strain evidence="2">F4-1</strain>
    </source>
</reference>
<organism evidence="2 3">
    <name type="scientific">Sarocladium strictum</name>
    <name type="common">Black bundle disease fungus</name>
    <name type="synonym">Acremonium strictum</name>
    <dbReference type="NCBI Taxonomy" id="5046"/>
    <lineage>
        <taxon>Eukaryota</taxon>
        <taxon>Fungi</taxon>
        <taxon>Dikarya</taxon>
        <taxon>Ascomycota</taxon>
        <taxon>Pezizomycotina</taxon>
        <taxon>Sordariomycetes</taxon>
        <taxon>Hypocreomycetidae</taxon>
        <taxon>Hypocreales</taxon>
        <taxon>Sarocladiaceae</taxon>
        <taxon>Sarocladium</taxon>
    </lineage>
</organism>
<dbReference type="Pfam" id="PF20150">
    <property type="entry name" value="2EXR"/>
    <property type="match status" value="1"/>
</dbReference>
<accession>A0AA39GFK3</accession>
<keyword evidence="3" id="KW-1185">Reference proteome</keyword>
<dbReference type="InterPro" id="IPR045518">
    <property type="entry name" value="2EXR"/>
</dbReference>
<dbReference type="Proteomes" id="UP001175261">
    <property type="component" value="Unassembled WGS sequence"/>
</dbReference>
<evidence type="ECO:0000259" key="1">
    <source>
        <dbReference type="Pfam" id="PF20150"/>
    </source>
</evidence>
<dbReference type="AlphaFoldDB" id="A0AA39GFK3"/>
<dbReference type="EMBL" id="JAPDFR010000005">
    <property type="protein sequence ID" value="KAK0386425.1"/>
    <property type="molecule type" value="Genomic_DNA"/>
</dbReference>
<name>A0AA39GFK3_SARSR</name>
<gene>
    <name evidence="2" type="ORF">NLU13_6262</name>
</gene>
<feature type="domain" description="2EXR" evidence="1">
    <location>
        <begin position="45"/>
        <end position="152"/>
    </location>
</feature>
<proteinExistence type="predicted"/>
<dbReference type="PANTHER" id="PTHR35910">
    <property type="entry name" value="2EXR DOMAIN-CONTAINING PROTEIN"/>
    <property type="match status" value="1"/>
</dbReference>
<sequence length="291" mass="33296">MPLFTGESSDGISMDHPRAWLEFRTFQDGLSTLEADDDEQSIHNFPQFCQLPPELRIQIWSHLVTPRIVVASCLYNDDTLPRRRRELSALAQRPSTPVLLQINHEARSVGLKHYEQTFGMNEAELALRQADPKYLPSARPPTTWFNFELDTLWLTGEVNMDDPEPPAELPILLFLKLEDTSRVRNIACAVSQLGWPRDGTPQITPRLWSIFRQCPLARHVPLTVGKVEDERIEGTRVTRLTDSWGSRRVPSEMDSVWNGWFKGTTVTASFGDGRMVLLLREEDLVEFQASR</sequence>
<evidence type="ECO:0000313" key="3">
    <source>
        <dbReference type="Proteomes" id="UP001175261"/>
    </source>
</evidence>
<protein>
    <recommendedName>
        <fullName evidence="1">2EXR domain-containing protein</fullName>
    </recommendedName>
</protein>
<comment type="caution">
    <text evidence="2">The sequence shown here is derived from an EMBL/GenBank/DDBJ whole genome shotgun (WGS) entry which is preliminary data.</text>
</comment>
<evidence type="ECO:0000313" key="2">
    <source>
        <dbReference type="EMBL" id="KAK0386425.1"/>
    </source>
</evidence>
<dbReference type="PANTHER" id="PTHR35910:SF1">
    <property type="entry name" value="2EXR DOMAIN-CONTAINING PROTEIN"/>
    <property type="match status" value="1"/>
</dbReference>